<reference evidence="1" key="1">
    <citation type="journal article" date="2015" name="Nature">
        <title>Complex archaea that bridge the gap between prokaryotes and eukaryotes.</title>
        <authorList>
            <person name="Spang A."/>
            <person name="Saw J.H."/>
            <person name="Jorgensen S.L."/>
            <person name="Zaremba-Niedzwiedzka K."/>
            <person name="Martijn J."/>
            <person name="Lind A.E."/>
            <person name="van Eijk R."/>
            <person name="Schleper C."/>
            <person name="Guy L."/>
            <person name="Ettema T.J."/>
        </authorList>
    </citation>
    <scope>NUCLEOTIDE SEQUENCE</scope>
</reference>
<comment type="caution">
    <text evidence="1">The sequence shown here is derived from an EMBL/GenBank/DDBJ whole genome shotgun (WGS) entry which is preliminary data.</text>
</comment>
<evidence type="ECO:0000313" key="1">
    <source>
        <dbReference type="EMBL" id="KKN67737.1"/>
    </source>
</evidence>
<name>A0A0F9SYL5_9ZZZZ</name>
<organism evidence="1">
    <name type="scientific">marine sediment metagenome</name>
    <dbReference type="NCBI Taxonomy" id="412755"/>
    <lineage>
        <taxon>unclassified sequences</taxon>
        <taxon>metagenomes</taxon>
        <taxon>ecological metagenomes</taxon>
    </lineage>
</organism>
<protein>
    <submittedName>
        <fullName evidence="1">Uncharacterized protein</fullName>
    </submittedName>
</protein>
<dbReference type="EMBL" id="LAZR01000467">
    <property type="protein sequence ID" value="KKN67737.1"/>
    <property type="molecule type" value="Genomic_DNA"/>
</dbReference>
<gene>
    <name evidence="1" type="ORF">LCGC14_0458850</name>
</gene>
<sequence>MNLLKKLRANEIYSIERDNYALCPDGMWRHKGFHSYALYSKFCADHVIAELNKKGIKAKIIDNTI</sequence>
<proteinExistence type="predicted"/>
<accession>A0A0F9SYL5</accession>
<dbReference type="AlphaFoldDB" id="A0A0F9SYL5"/>